<dbReference type="SMART" id="SM00823">
    <property type="entry name" value="PKS_PP"/>
    <property type="match status" value="1"/>
</dbReference>
<dbReference type="PANTHER" id="PTHR22754">
    <property type="entry name" value="DISCO-INTERACTING PROTEIN 2 DIP2 -RELATED"/>
    <property type="match status" value="1"/>
</dbReference>
<protein>
    <submittedName>
        <fullName evidence="5">Saframycin Mx1 synthetase B</fullName>
    </submittedName>
</protein>
<dbReference type="InterPro" id="IPR020806">
    <property type="entry name" value="PKS_PP-bd"/>
</dbReference>
<evidence type="ECO:0000256" key="1">
    <source>
        <dbReference type="ARBA" id="ARBA00006432"/>
    </source>
</evidence>
<comment type="similarity">
    <text evidence="1">Belongs to the ATP-dependent AMP-binding enzyme family.</text>
</comment>
<evidence type="ECO:0000256" key="3">
    <source>
        <dbReference type="ARBA" id="ARBA00022553"/>
    </source>
</evidence>
<dbReference type="Gene3D" id="1.10.1200.10">
    <property type="entry name" value="ACP-like"/>
    <property type="match status" value="1"/>
</dbReference>
<dbReference type="InterPro" id="IPR036736">
    <property type="entry name" value="ACP-like_sf"/>
</dbReference>
<dbReference type="SMART" id="SM01294">
    <property type="entry name" value="PKS_PP_betabranch"/>
    <property type="match status" value="1"/>
</dbReference>
<evidence type="ECO:0000313" key="6">
    <source>
        <dbReference type="Proteomes" id="UP000254794"/>
    </source>
</evidence>
<keyword evidence="3" id="KW-0597">Phosphoprotein</keyword>
<feature type="domain" description="Carrier" evidence="4">
    <location>
        <begin position="86"/>
        <end position="162"/>
    </location>
</feature>
<dbReference type="InterPro" id="IPR045851">
    <property type="entry name" value="AMP-bd_C_sf"/>
</dbReference>
<dbReference type="Gene3D" id="3.30.300.30">
    <property type="match status" value="1"/>
</dbReference>
<evidence type="ECO:0000256" key="2">
    <source>
        <dbReference type="ARBA" id="ARBA00022450"/>
    </source>
</evidence>
<dbReference type="Pfam" id="PF00550">
    <property type="entry name" value="PP-binding"/>
    <property type="match status" value="1"/>
</dbReference>
<keyword evidence="6" id="KW-1185">Reference proteome</keyword>
<evidence type="ECO:0000313" key="5">
    <source>
        <dbReference type="EMBL" id="STX52096.1"/>
    </source>
</evidence>
<organism evidence="5 6">
    <name type="scientific">Legionella busanensis</name>
    <dbReference type="NCBI Taxonomy" id="190655"/>
    <lineage>
        <taxon>Bacteria</taxon>
        <taxon>Pseudomonadati</taxon>
        <taxon>Pseudomonadota</taxon>
        <taxon>Gammaproteobacteria</taxon>
        <taxon>Legionellales</taxon>
        <taxon>Legionellaceae</taxon>
        <taxon>Legionella</taxon>
    </lineage>
</organism>
<dbReference type="SUPFAM" id="SSF47336">
    <property type="entry name" value="ACP-like"/>
    <property type="match status" value="1"/>
</dbReference>
<sequence>MIKAIREQVLQDHSLSVYQIALIPQRSLPKTTSGKIRRKVIQKNLEEKNFEYKILWRDNKIDQDQISSDIENTENAIKCSLSIFDKQFRDKIHEELSNILDIEVDSIDDDKNFAEFGLDSLMAVELEARLQDYLKETCPLPAATVINHPTINLLISHIKKIRKSID</sequence>
<dbReference type="PROSITE" id="PS50075">
    <property type="entry name" value="CARRIER"/>
    <property type="match status" value="1"/>
</dbReference>
<dbReference type="AlphaFoldDB" id="A0A378JL84"/>
<accession>A0A378JL84</accession>
<dbReference type="PANTHER" id="PTHR22754:SF32">
    <property type="entry name" value="DISCO-INTERACTING PROTEIN 2"/>
    <property type="match status" value="1"/>
</dbReference>
<dbReference type="EMBL" id="UGOD01000001">
    <property type="protein sequence ID" value="STX52096.1"/>
    <property type="molecule type" value="Genomic_DNA"/>
</dbReference>
<dbReference type="OrthoDB" id="9778690at2"/>
<proteinExistence type="inferred from homology"/>
<dbReference type="Proteomes" id="UP000254794">
    <property type="component" value="Unassembled WGS sequence"/>
</dbReference>
<dbReference type="GO" id="GO:0031177">
    <property type="term" value="F:phosphopantetheine binding"/>
    <property type="evidence" value="ECO:0007669"/>
    <property type="project" value="InterPro"/>
</dbReference>
<dbReference type="InterPro" id="IPR009081">
    <property type="entry name" value="PP-bd_ACP"/>
</dbReference>
<reference evidence="5 6" key="1">
    <citation type="submission" date="2018-06" db="EMBL/GenBank/DDBJ databases">
        <authorList>
            <consortium name="Pathogen Informatics"/>
            <person name="Doyle S."/>
        </authorList>
    </citation>
    <scope>NUCLEOTIDE SEQUENCE [LARGE SCALE GENOMIC DNA]</scope>
    <source>
        <strain evidence="5 6">NCTC13316</strain>
    </source>
</reference>
<dbReference type="RefSeq" id="WP_160116198.1">
    <property type="nucleotide sequence ID" value="NZ_CAAAHP010000002.1"/>
</dbReference>
<name>A0A378JL84_9GAMM</name>
<evidence type="ECO:0000259" key="4">
    <source>
        <dbReference type="PROSITE" id="PS50075"/>
    </source>
</evidence>
<keyword evidence="2" id="KW-0596">Phosphopantetheine</keyword>
<gene>
    <name evidence="5" type="ORF">NCTC13316_02200</name>
</gene>